<sequence>MVGCIKPIQRYYRYRSITNLQRQRANKIGKSQNTY</sequence>
<reference evidence="1" key="1">
    <citation type="submission" date="2021-01" db="EMBL/GenBank/DDBJ databases">
        <authorList>
            <consortium name="Genoscope - CEA"/>
            <person name="William W."/>
        </authorList>
    </citation>
    <scope>NUCLEOTIDE SEQUENCE</scope>
</reference>
<dbReference type="Proteomes" id="UP000692954">
    <property type="component" value="Unassembled WGS sequence"/>
</dbReference>
<gene>
    <name evidence="1" type="ORF">PSON_ATCC_30995.1.T0080013</name>
</gene>
<evidence type="ECO:0000313" key="2">
    <source>
        <dbReference type="Proteomes" id="UP000692954"/>
    </source>
</evidence>
<dbReference type="EMBL" id="CAJJDN010000008">
    <property type="protein sequence ID" value="CAD8053940.1"/>
    <property type="molecule type" value="Genomic_DNA"/>
</dbReference>
<comment type="caution">
    <text evidence="1">The sequence shown here is derived from an EMBL/GenBank/DDBJ whole genome shotgun (WGS) entry which is preliminary data.</text>
</comment>
<organism evidence="1 2">
    <name type="scientific">Paramecium sonneborni</name>
    <dbReference type="NCBI Taxonomy" id="65129"/>
    <lineage>
        <taxon>Eukaryota</taxon>
        <taxon>Sar</taxon>
        <taxon>Alveolata</taxon>
        <taxon>Ciliophora</taxon>
        <taxon>Intramacronucleata</taxon>
        <taxon>Oligohymenophorea</taxon>
        <taxon>Peniculida</taxon>
        <taxon>Parameciidae</taxon>
        <taxon>Paramecium</taxon>
    </lineage>
</organism>
<keyword evidence="2" id="KW-1185">Reference proteome</keyword>
<protein>
    <submittedName>
        <fullName evidence="1">Uncharacterized protein</fullName>
    </submittedName>
</protein>
<evidence type="ECO:0000313" key="1">
    <source>
        <dbReference type="EMBL" id="CAD8053940.1"/>
    </source>
</evidence>
<dbReference type="AlphaFoldDB" id="A0A8S1KE76"/>
<proteinExistence type="predicted"/>
<accession>A0A8S1KE76</accession>
<name>A0A8S1KE76_9CILI</name>